<dbReference type="STRING" id="2316362.A0A4Q2DKF9"/>
<protein>
    <submittedName>
        <fullName evidence="4">Uncharacterized protein</fullName>
    </submittedName>
</protein>
<proteinExistence type="predicted"/>
<evidence type="ECO:0000313" key="5">
    <source>
        <dbReference type="Proteomes" id="UP000290288"/>
    </source>
</evidence>
<keyword evidence="2" id="KW-1133">Transmembrane helix</keyword>
<evidence type="ECO:0000256" key="2">
    <source>
        <dbReference type="SAM" id="Phobius"/>
    </source>
</evidence>
<feature type="compositionally biased region" description="Basic and acidic residues" evidence="1">
    <location>
        <begin position="499"/>
        <end position="556"/>
    </location>
</feature>
<dbReference type="OrthoDB" id="3029001at2759"/>
<evidence type="ECO:0000313" key="4">
    <source>
        <dbReference type="EMBL" id="RXW20433.1"/>
    </source>
</evidence>
<dbReference type="AlphaFoldDB" id="A0A4Q2DKF9"/>
<keyword evidence="2" id="KW-0472">Membrane</keyword>
<feature type="region of interest" description="Disordered" evidence="1">
    <location>
        <begin position="485"/>
        <end position="556"/>
    </location>
</feature>
<comment type="caution">
    <text evidence="4">The sequence shown here is derived from an EMBL/GenBank/DDBJ whole genome shotgun (WGS) entry which is preliminary data.</text>
</comment>
<keyword evidence="5" id="KW-1185">Reference proteome</keyword>
<feature type="signal peptide" evidence="3">
    <location>
        <begin position="1"/>
        <end position="17"/>
    </location>
</feature>
<dbReference type="PANTHER" id="PTHR35043:SF7">
    <property type="entry name" value="TRANSCRIPTION FACTOR DOMAIN-CONTAINING PROTEIN"/>
    <property type="match status" value="1"/>
</dbReference>
<evidence type="ECO:0000256" key="3">
    <source>
        <dbReference type="SAM" id="SignalP"/>
    </source>
</evidence>
<gene>
    <name evidence="4" type="ORF">EST38_g5430</name>
</gene>
<name>A0A4Q2DKF9_9AGAR</name>
<feature type="transmembrane region" description="Helical" evidence="2">
    <location>
        <begin position="454"/>
        <end position="474"/>
    </location>
</feature>
<dbReference type="PANTHER" id="PTHR35043">
    <property type="entry name" value="TRANSCRIPTION FACTOR DOMAIN-CONTAINING PROTEIN"/>
    <property type="match status" value="1"/>
</dbReference>
<sequence>MITIILSLLSICNPGFGAPVQPSSTSSFDTSDTSGEIRFVTNYRSTPEIIWTCLITTLLCTWVSMHPDIVGYNSTRWQRIKARMLWFLVAFIAPELALIYALYQWRVADYVAYKIGGRKTFRTRTAIRIKNLTVALVGERLSAWLKIKREDDDDNPWKRFHGHFLLMGGVIFDIDGRYEYISLWKLSENPNDGESNDGDSNLNGGDKRLFDARNTLKSLPSKNIEILDRSKGDALTKGLTFVQTFWFIVQFAARGVQNLNVTALEVITLVYAVTALLAYIFWWDKPLHVQNPIVIPLPPVDYMTTGLSLNQPRDQLQAQPAELEEPEQYVNVSPSQTALAENPADHEFVEYRYWPVWWSRTTLAEDRAADLNVNHRIPFFSRLTILVRQMEKVNPASGVLYLAMALLGVPGSFYYIAWNFTFPKLPIGRILWRVSCLVSTSIQIYFAAPAVGGFALGLALIPVVLGVLAVKFLLRACWRVLSRESEPKDQPEESEAQLEESKDQLEESKDQLEESKDQLPPESKNQLEELKDQLEESKDQLEESKDRLEESKDQLEESREEPHILLRLIRPLEKMSDKEKRIVIGFYSGLIIIYLACYIASRLILDMTSLPLEY</sequence>
<evidence type="ECO:0000256" key="1">
    <source>
        <dbReference type="SAM" id="MobiDB-lite"/>
    </source>
</evidence>
<keyword evidence="3" id="KW-0732">Signal</keyword>
<feature type="chain" id="PRO_5020890237" evidence="3">
    <location>
        <begin position="18"/>
        <end position="614"/>
    </location>
</feature>
<feature type="transmembrane region" description="Helical" evidence="2">
    <location>
        <begin position="263"/>
        <end position="282"/>
    </location>
</feature>
<organism evidence="4 5">
    <name type="scientific">Candolleomyces aberdarensis</name>
    <dbReference type="NCBI Taxonomy" id="2316362"/>
    <lineage>
        <taxon>Eukaryota</taxon>
        <taxon>Fungi</taxon>
        <taxon>Dikarya</taxon>
        <taxon>Basidiomycota</taxon>
        <taxon>Agaricomycotina</taxon>
        <taxon>Agaricomycetes</taxon>
        <taxon>Agaricomycetidae</taxon>
        <taxon>Agaricales</taxon>
        <taxon>Agaricineae</taxon>
        <taxon>Psathyrellaceae</taxon>
        <taxon>Candolleomyces</taxon>
    </lineage>
</organism>
<dbReference type="Proteomes" id="UP000290288">
    <property type="component" value="Unassembled WGS sequence"/>
</dbReference>
<keyword evidence="2" id="KW-0812">Transmembrane</keyword>
<feature type="transmembrane region" description="Helical" evidence="2">
    <location>
        <begin position="582"/>
        <end position="605"/>
    </location>
</feature>
<feature type="transmembrane region" description="Helical" evidence="2">
    <location>
        <begin position="84"/>
        <end position="103"/>
    </location>
</feature>
<feature type="transmembrane region" description="Helical" evidence="2">
    <location>
        <begin position="398"/>
        <end position="418"/>
    </location>
</feature>
<accession>A0A4Q2DKF9</accession>
<reference evidence="4 5" key="1">
    <citation type="submission" date="2019-01" db="EMBL/GenBank/DDBJ databases">
        <title>Draft genome sequence of Psathyrella aberdarensis IHI B618.</title>
        <authorList>
            <person name="Buettner E."/>
            <person name="Kellner H."/>
        </authorList>
    </citation>
    <scope>NUCLEOTIDE SEQUENCE [LARGE SCALE GENOMIC DNA]</scope>
    <source>
        <strain evidence="4 5">IHI B618</strain>
    </source>
</reference>
<dbReference type="EMBL" id="SDEE01000149">
    <property type="protein sequence ID" value="RXW20433.1"/>
    <property type="molecule type" value="Genomic_DNA"/>
</dbReference>